<dbReference type="PIRSF" id="PIRSF000126">
    <property type="entry name" value="11-beta-HSD1"/>
    <property type="match status" value="1"/>
</dbReference>
<dbReference type="PRINTS" id="PR00080">
    <property type="entry name" value="SDRFAMILY"/>
</dbReference>
<evidence type="ECO:0000256" key="1">
    <source>
        <dbReference type="ARBA" id="ARBA00006484"/>
    </source>
</evidence>
<sequence>MSLPQPDPAATILITGASSGIGAELARQLAAQQYNVVLVARRIDRLNALADELARTHGIRADVLPADLADVAARERLVDAVEHLDLHLAGVCNNAGFGGSGFFAKADQAKQREMVEVNVDALHHLTGAFLPGMVERGEGAILNVASLAGVQPLPMFATYAATKAFVLSFSEALHAELSGTGVSVTALCPGPVPTEFGEISGMGDIEETLPGIVTVSPEQVVREAIEGMQRGRRTVTPGLLMKGAAMAGRLTPRSVLLPITRSGIRKV</sequence>
<keyword evidence="6" id="KW-1185">Reference proteome</keyword>
<organism evidence="5 6">
    <name type="scientific">Svornostia abyssi</name>
    <dbReference type="NCBI Taxonomy" id="2898438"/>
    <lineage>
        <taxon>Bacteria</taxon>
        <taxon>Bacillati</taxon>
        <taxon>Actinomycetota</taxon>
        <taxon>Thermoleophilia</taxon>
        <taxon>Solirubrobacterales</taxon>
        <taxon>Baekduiaceae</taxon>
        <taxon>Svornostia</taxon>
    </lineage>
</organism>
<evidence type="ECO:0000256" key="2">
    <source>
        <dbReference type="ARBA" id="ARBA00023002"/>
    </source>
</evidence>
<feature type="domain" description="Ketoreductase" evidence="4">
    <location>
        <begin position="10"/>
        <end position="190"/>
    </location>
</feature>
<evidence type="ECO:0000313" key="6">
    <source>
        <dbReference type="Proteomes" id="UP001058860"/>
    </source>
</evidence>
<dbReference type="PANTHER" id="PTHR44196">
    <property type="entry name" value="DEHYDROGENASE/REDUCTASE SDR FAMILY MEMBER 7B"/>
    <property type="match status" value="1"/>
</dbReference>
<accession>A0ABY5PJZ3</accession>
<reference evidence="6" key="1">
    <citation type="submission" date="2021-11" db="EMBL/GenBank/DDBJ databases">
        <title>Cultivation dependent microbiological survey of springs from the worlds oldest radium mine currently devoted to the extraction of radon-saturated water.</title>
        <authorList>
            <person name="Kapinusova G."/>
            <person name="Smrhova T."/>
            <person name="Strejcek M."/>
            <person name="Suman J."/>
            <person name="Jani K."/>
            <person name="Pajer P."/>
            <person name="Uhlik O."/>
        </authorList>
    </citation>
    <scope>NUCLEOTIDE SEQUENCE [LARGE SCALE GENOMIC DNA]</scope>
    <source>
        <strain evidence="6">J379</strain>
    </source>
</reference>
<dbReference type="Gene3D" id="3.40.50.720">
    <property type="entry name" value="NAD(P)-binding Rossmann-like Domain"/>
    <property type="match status" value="1"/>
</dbReference>
<comment type="similarity">
    <text evidence="1 3">Belongs to the short-chain dehydrogenases/reductases (SDR) family.</text>
</comment>
<dbReference type="Proteomes" id="UP001058860">
    <property type="component" value="Chromosome"/>
</dbReference>
<dbReference type="PROSITE" id="PS00061">
    <property type="entry name" value="ADH_SHORT"/>
    <property type="match status" value="1"/>
</dbReference>
<dbReference type="Pfam" id="PF00106">
    <property type="entry name" value="adh_short"/>
    <property type="match status" value="1"/>
</dbReference>
<dbReference type="SMART" id="SM00822">
    <property type="entry name" value="PKS_KR"/>
    <property type="match status" value="1"/>
</dbReference>
<evidence type="ECO:0000313" key="5">
    <source>
        <dbReference type="EMBL" id="UUY04887.1"/>
    </source>
</evidence>
<dbReference type="PANTHER" id="PTHR44196:SF2">
    <property type="entry name" value="SHORT-CHAIN DEHYDROGENASE-RELATED"/>
    <property type="match status" value="1"/>
</dbReference>
<dbReference type="SUPFAM" id="SSF51735">
    <property type="entry name" value="NAD(P)-binding Rossmann-fold domains"/>
    <property type="match status" value="1"/>
</dbReference>
<proteinExistence type="inferred from homology"/>
<dbReference type="EMBL" id="CP088295">
    <property type="protein sequence ID" value="UUY04887.1"/>
    <property type="molecule type" value="Genomic_DNA"/>
</dbReference>
<protein>
    <submittedName>
        <fullName evidence="5">SDR family oxidoreductase</fullName>
    </submittedName>
</protein>
<dbReference type="InterPro" id="IPR020904">
    <property type="entry name" value="Sc_DH/Rdtase_CS"/>
</dbReference>
<dbReference type="PRINTS" id="PR00081">
    <property type="entry name" value="GDHRDH"/>
</dbReference>
<dbReference type="InterPro" id="IPR002347">
    <property type="entry name" value="SDR_fam"/>
</dbReference>
<dbReference type="InterPro" id="IPR057326">
    <property type="entry name" value="KR_dom"/>
</dbReference>
<dbReference type="InterPro" id="IPR036291">
    <property type="entry name" value="NAD(P)-bd_dom_sf"/>
</dbReference>
<gene>
    <name evidence="5" type="ORF">LRS13_05000</name>
</gene>
<keyword evidence="2" id="KW-0560">Oxidoreductase</keyword>
<dbReference type="RefSeq" id="WP_353865365.1">
    <property type="nucleotide sequence ID" value="NZ_CP088295.1"/>
</dbReference>
<evidence type="ECO:0000256" key="3">
    <source>
        <dbReference type="RuleBase" id="RU000363"/>
    </source>
</evidence>
<evidence type="ECO:0000259" key="4">
    <source>
        <dbReference type="SMART" id="SM00822"/>
    </source>
</evidence>
<name>A0ABY5PJZ3_9ACTN</name>